<dbReference type="GO" id="GO:0006952">
    <property type="term" value="P:defense response"/>
    <property type="evidence" value="ECO:0007669"/>
    <property type="project" value="UniProtKB-KW"/>
</dbReference>
<keyword evidence="6" id="KW-0520">NAD</keyword>
<dbReference type="InterPro" id="IPR011713">
    <property type="entry name" value="Leu-rich_rpt_3"/>
</dbReference>
<accession>A0ABD0Z0A8</accession>
<sequence length="998" mass="113922">MAAAASSSSSTWRYRIFPSFHGQDVRKTFLSHLRKEFDRNGITMFDDHGIERSQTIAPALTRAIRESRISIVVLSNNYASSSWCLNELLEILKSKESMQQIVMTIFYGTDPSDVRKQTGDFGRAFNETCEGKSKEEKQRWSKALTDVGNIAGEHFLNWDNEADMIEKIVGDVSNKLYATPSRDFDDMVGFKLHISKMTDLLCLQSEEVKIVGICGPAGIGKTTIARALYSLLSSKFHLCCFMENVRESYNSGLDEYGLKLRLQEQFLSKVLKRNHMKVHHLGEIQERLCDQKVLIVLDDVNNLEHLDALANDTTWFGPGSRIILTTENKELLQQHGINNIYNVDFPSNEEALEILCKHAFRQSSPHDGFKKLAERVKKLCDNLPLGLRVMGLSLRGKKEDEWEAVVHRLETSLDCDIEKVLRVGYENLNEKDQALFLCIAVFFNYKDYDHMKVMLAHSNFDVKHGLKTLINKSLGYKSFFGEIVMHKLLQQVGRQAVLRQEPWRRHILIDANEICDILENDTGTRKVMGISFDISEIIGGVFISEGAFKRLRNLQFLKVYKTKLDGNDRLHTPEGMEFPPRLRLLHWEAYPRKCLPPTFIPEYIVELHMQDSQLERLWKGTQPLTNLKKMVLTRSYHLKELPDLSNATNLELLDLSHCTSLVEVPSSFSNLRKLNNLMMSYCTKLEVVPPNMNLPSLEWINMDGCSRLSSFPYLSTNIKTLLLSKTVVEELSPLTMFWSHLEYFKISNNLKLKTLTHVPKRVTSLDLSYSGIETISDCLKDLNRLYHLHLVGCKKLVSLPELPGKLISLNADNCESLKLISPLATPNTRLSFTNCFKLDQKAQRLITQQPYIRGYACFPGRKVPAEFDHIAIGNSFTAFTEDIFPDSSSVKICAVISPLDQQTRHISLSFRLKGGDHGSHITGVYFGVDLPSAPAPLGIQMEHLFIFHCDVADEDRIYAVDNKIVFEFSSSSHEIIECGVKKQQPWISEYIRGSRSWW</sequence>
<keyword evidence="5" id="KW-0611">Plant defense</keyword>
<dbReference type="Gene3D" id="3.80.10.10">
    <property type="entry name" value="Ribonuclease Inhibitor"/>
    <property type="match status" value="2"/>
</dbReference>
<reference evidence="9 10" key="1">
    <citation type="submission" date="2024-04" db="EMBL/GenBank/DDBJ databases">
        <title>Genome assembly C_amara_ONT_v2.</title>
        <authorList>
            <person name="Yant L."/>
            <person name="Moore C."/>
            <person name="Slenker M."/>
        </authorList>
    </citation>
    <scope>NUCLEOTIDE SEQUENCE [LARGE SCALE GENOMIC DNA]</scope>
    <source>
        <tissue evidence="9">Leaf</tissue>
    </source>
</reference>
<dbReference type="Proteomes" id="UP001558713">
    <property type="component" value="Unassembled WGS sequence"/>
</dbReference>
<keyword evidence="4" id="KW-0378">Hydrolase</keyword>
<organism evidence="9 10">
    <name type="scientific">Cardamine amara subsp. amara</name>
    <dbReference type="NCBI Taxonomy" id="228776"/>
    <lineage>
        <taxon>Eukaryota</taxon>
        <taxon>Viridiplantae</taxon>
        <taxon>Streptophyta</taxon>
        <taxon>Embryophyta</taxon>
        <taxon>Tracheophyta</taxon>
        <taxon>Spermatophyta</taxon>
        <taxon>Magnoliopsida</taxon>
        <taxon>eudicotyledons</taxon>
        <taxon>Gunneridae</taxon>
        <taxon>Pentapetalae</taxon>
        <taxon>rosids</taxon>
        <taxon>malvids</taxon>
        <taxon>Brassicales</taxon>
        <taxon>Brassicaceae</taxon>
        <taxon>Cardamineae</taxon>
        <taxon>Cardamine</taxon>
    </lineage>
</organism>
<dbReference type="InterPro" id="IPR027417">
    <property type="entry name" value="P-loop_NTPase"/>
</dbReference>
<dbReference type="EMBL" id="JBANAX010000931">
    <property type="protein sequence ID" value="KAL1188141.1"/>
    <property type="molecule type" value="Genomic_DNA"/>
</dbReference>
<comment type="caution">
    <text evidence="9">The sequence shown here is derived from an EMBL/GenBank/DDBJ whole genome shotgun (WGS) entry which is preliminary data.</text>
</comment>
<evidence type="ECO:0000313" key="10">
    <source>
        <dbReference type="Proteomes" id="UP001558713"/>
    </source>
</evidence>
<dbReference type="InterPro" id="IPR035897">
    <property type="entry name" value="Toll_tir_struct_dom_sf"/>
</dbReference>
<evidence type="ECO:0000256" key="5">
    <source>
        <dbReference type="ARBA" id="ARBA00022821"/>
    </source>
</evidence>
<dbReference type="EC" id="3.2.2.6" evidence="1"/>
<name>A0ABD0Z0A8_CARAN</name>
<dbReference type="SMART" id="SM00255">
    <property type="entry name" value="TIR"/>
    <property type="match status" value="1"/>
</dbReference>
<evidence type="ECO:0000256" key="1">
    <source>
        <dbReference type="ARBA" id="ARBA00011982"/>
    </source>
</evidence>
<dbReference type="FunFam" id="1.10.8.430:FF:000002">
    <property type="entry name" value="Disease resistance protein (TIR-NBS-LRR class)"/>
    <property type="match status" value="1"/>
</dbReference>
<dbReference type="InterPro" id="IPR002182">
    <property type="entry name" value="NB-ARC"/>
</dbReference>
<dbReference type="InterPro" id="IPR000157">
    <property type="entry name" value="TIR_dom"/>
</dbReference>
<dbReference type="SUPFAM" id="SSF52200">
    <property type="entry name" value="Toll/Interleukin receptor TIR domain"/>
    <property type="match status" value="1"/>
</dbReference>
<evidence type="ECO:0000256" key="2">
    <source>
        <dbReference type="ARBA" id="ARBA00022614"/>
    </source>
</evidence>
<dbReference type="Pfam" id="PF00931">
    <property type="entry name" value="NB-ARC"/>
    <property type="match status" value="1"/>
</dbReference>
<comment type="catalytic activity">
    <reaction evidence="7">
        <text>NAD(+) + H2O = ADP-D-ribose + nicotinamide + H(+)</text>
        <dbReference type="Rhea" id="RHEA:16301"/>
        <dbReference type="ChEBI" id="CHEBI:15377"/>
        <dbReference type="ChEBI" id="CHEBI:15378"/>
        <dbReference type="ChEBI" id="CHEBI:17154"/>
        <dbReference type="ChEBI" id="CHEBI:57540"/>
        <dbReference type="ChEBI" id="CHEBI:57967"/>
        <dbReference type="EC" id="3.2.2.6"/>
    </reaction>
    <physiologicalReaction direction="left-to-right" evidence="7">
        <dbReference type="Rhea" id="RHEA:16302"/>
    </physiologicalReaction>
</comment>
<dbReference type="Gene3D" id="3.40.50.300">
    <property type="entry name" value="P-loop containing nucleotide triphosphate hydrolases"/>
    <property type="match status" value="1"/>
</dbReference>
<evidence type="ECO:0000256" key="3">
    <source>
        <dbReference type="ARBA" id="ARBA00022737"/>
    </source>
</evidence>
<dbReference type="PANTHER" id="PTHR11017:SF225">
    <property type="entry name" value="ADP-RIBOSYL CYCLASE_CYCLIC ADP-RIBOSE HYDROLASE-RELATED"/>
    <property type="match status" value="1"/>
</dbReference>
<dbReference type="SUPFAM" id="SSF52540">
    <property type="entry name" value="P-loop containing nucleoside triphosphate hydrolases"/>
    <property type="match status" value="1"/>
</dbReference>
<keyword evidence="10" id="KW-1185">Reference proteome</keyword>
<feature type="domain" description="TIR" evidence="8">
    <location>
        <begin position="12"/>
        <end position="176"/>
    </location>
</feature>
<dbReference type="FunFam" id="3.40.50.10140:FF:000007">
    <property type="entry name" value="Disease resistance protein (TIR-NBS-LRR class)"/>
    <property type="match status" value="1"/>
</dbReference>
<evidence type="ECO:0000259" key="8">
    <source>
        <dbReference type="PROSITE" id="PS50104"/>
    </source>
</evidence>
<dbReference type="PANTHER" id="PTHR11017">
    <property type="entry name" value="LEUCINE-RICH REPEAT-CONTAINING PROTEIN"/>
    <property type="match status" value="1"/>
</dbReference>
<dbReference type="FunFam" id="3.80.10.10:FF:000386">
    <property type="entry name" value="Disease resistance protein RPS4"/>
    <property type="match status" value="1"/>
</dbReference>
<dbReference type="Gene3D" id="1.10.8.430">
    <property type="entry name" value="Helical domain of apoptotic protease-activating factors"/>
    <property type="match status" value="1"/>
</dbReference>
<dbReference type="InterPro" id="IPR044974">
    <property type="entry name" value="Disease_R_plants"/>
</dbReference>
<evidence type="ECO:0000256" key="7">
    <source>
        <dbReference type="ARBA" id="ARBA00047304"/>
    </source>
</evidence>
<dbReference type="PROSITE" id="PS50104">
    <property type="entry name" value="TIR"/>
    <property type="match status" value="1"/>
</dbReference>
<dbReference type="FunFam" id="3.40.50.300:FF:001002">
    <property type="entry name" value="Disease resistance protein (TIR-NBS-LRR class)"/>
    <property type="match status" value="1"/>
</dbReference>
<dbReference type="InterPro" id="IPR042197">
    <property type="entry name" value="Apaf_helical"/>
</dbReference>
<dbReference type="Gene3D" id="3.40.50.10140">
    <property type="entry name" value="Toll/interleukin-1 receptor homology (TIR) domain"/>
    <property type="match status" value="1"/>
</dbReference>
<proteinExistence type="predicted"/>
<keyword evidence="3" id="KW-0677">Repeat</keyword>
<dbReference type="Pfam" id="PF07725">
    <property type="entry name" value="LRR_3"/>
    <property type="match status" value="1"/>
</dbReference>
<dbReference type="PRINTS" id="PR00364">
    <property type="entry name" value="DISEASERSIST"/>
</dbReference>
<keyword evidence="2" id="KW-0433">Leucine-rich repeat</keyword>
<evidence type="ECO:0000256" key="6">
    <source>
        <dbReference type="ARBA" id="ARBA00023027"/>
    </source>
</evidence>
<dbReference type="SUPFAM" id="SSF52058">
    <property type="entry name" value="L domain-like"/>
    <property type="match status" value="1"/>
</dbReference>
<dbReference type="Pfam" id="PF01582">
    <property type="entry name" value="TIR"/>
    <property type="match status" value="1"/>
</dbReference>
<dbReference type="AlphaFoldDB" id="A0ABD0Z0A8"/>
<dbReference type="GO" id="GO:0061809">
    <property type="term" value="F:NAD+ nucleosidase activity, cyclic ADP-ribose generating"/>
    <property type="evidence" value="ECO:0007669"/>
    <property type="project" value="UniProtKB-EC"/>
</dbReference>
<evidence type="ECO:0000256" key="4">
    <source>
        <dbReference type="ARBA" id="ARBA00022801"/>
    </source>
</evidence>
<dbReference type="InterPro" id="IPR058192">
    <property type="entry name" value="WHD_ROQ1-like"/>
</dbReference>
<evidence type="ECO:0000313" key="9">
    <source>
        <dbReference type="EMBL" id="KAL1188141.1"/>
    </source>
</evidence>
<dbReference type="InterPro" id="IPR032675">
    <property type="entry name" value="LRR_dom_sf"/>
</dbReference>
<dbReference type="Pfam" id="PF23282">
    <property type="entry name" value="WHD_ROQ1"/>
    <property type="match status" value="1"/>
</dbReference>
<protein>
    <recommendedName>
        <fullName evidence="1">ADP-ribosyl cyclase/cyclic ADP-ribose hydrolase</fullName>
        <ecNumber evidence="1">3.2.2.6</ecNumber>
    </recommendedName>
</protein>
<gene>
    <name evidence="9" type="ORF">V5N11_003173</name>
</gene>